<dbReference type="Gene3D" id="3.90.780.10">
    <property type="entry name" value="5'-Nucleotidase, C-terminal domain"/>
    <property type="match status" value="1"/>
</dbReference>
<reference evidence="4 5" key="1">
    <citation type="submission" date="2019-07" db="EMBL/GenBank/DDBJ databases">
        <title>Whole genome shotgun sequence of Alkalibacillus haloalkaliphilus NBRC 103110.</title>
        <authorList>
            <person name="Hosoyama A."/>
            <person name="Uohara A."/>
            <person name="Ohji S."/>
            <person name="Ichikawa N."/>
        </authorList>
    </citation>
    <scope>NUCLEOTIDE SEQUENCE [LARGE SCALE GENOMIC DNA]</scope>
    <source>
        <strain evidence="4 5">NBRC 103110</strain>
    </source>
</reference>
<dbReference type="SUPFAM" id="SSF55816">
    <property type="entry name" value="5'-nucleotidase (syn. UDP-sugar hydrolase), C-terminal domain"/>
    <property type="match status" value="1"/>
</dbReference>
<name>A0A511W7H1_9BACI</name>
<evidence type="ECO:0000259" key="2">
    <source>
        <dbReference type="Pfam" id="PF00149"/>
    </source>
</evidence>
<dbReference type="InterPro" id="IPR008334">
    <property type="entry name" value="5'-Nucleotdase_C"/>
</dbReference>
<dbReference type="OrthoDB" id="9793179at2"/>
<evidence type="ECO:0000313" key="4">
    <source>
        <dbReference type="EMBL" id="GEN47029.1"/>
    </source>
</evidence>
<dbReference type="Pfam" id="PF02872">
    <property type="entry name" value="5_nucleotid_C"/>
    <property type="match status" value="1"/>
</dbReference>
<dbReference type="PIRSF" id="PIRSF036361">
    <property type="entry name" value="YunD"/>
    <property type="match status" value="1"/>
</dbReference>
<dbReference type="GO" id="GO:0030288">
    <property type="term" value="C:outer membrane-bounded periplasmic space"/>
    <property type="evidence" value="ECO:0007669"/>
    <property type="project" value="TreeGrafter"/>
</dbReference>
<feature type="domain" description="Calcineurin-like phosphoesterase" evidence="2">
    <location>
        <begin position="7"/>
        <end position="204"/>
    </location>
</feature>
<keyword evidence="1" id="KW-0732">Signal</keyword>
<organism evidence="4 5">
    <name type="scientific">Alkalibacillus haloalkaliphilus</name>
    <dbReference type="NCBI Taxonomy" id="94136"/>
    <lineage>
        <taxon>Bacteria</taxon>
        <taxon>Bacillati</taxon>
        <taxon>Bacillota</taxon>
        <taxon>Bacilli</taxon>
        <taxon>Bacillales</taxon>
        <taxon>Bacillaceae</taxon>
        <taxon>Alkalibacillus</taxon>
    </lineage>
</organism>
<dbReference type="Proteomes" id="UP000321440">
    <property type="component" value="Unassembled WGS sequence"/>
</dbReference>
<dbReference type="SUPFAM" id="SSF56300">
    <property type="entry name" value="Metallo-dependent phosphatases"/>
    <property type="match status" value="1"/>
</dbReference>
<dbReference type="PANTHER" id="PTHR11575:SF23">
    <property type="entry name" value="5-NUCLEOTIDASE FAMILY PROTEIN"/>
    <property type="match status" value="1"/>
</dbReference>
<dbReference type="PANTHER" id="PTHR11575">
    <property type="entry name" value="5'-NUCLEOTIDASE-RELATED"/>
    <property type="match status" value="1"/>
</dbReference>
<dbReference type="GO" id="GO:0008253">
    <property type="term" value="F:5'-nucleotidase activity"/>
    <property type="evidence" value="ECO:0007669"/>
    <property type="project" value="TreeGrafter"/>
</dbReference>
<dbReference type="InterPro" id="IPR036907">
    <property type="entry name" value="5'-Nucleotdase_C_sf"/>
</dbReference>
<protein>
    <submittedName>
        <fullName evidence="4">Putative metallophosphoesterase YunD</fullName>
    </submittedName>
</protein>
<feature type="domain" description="5'-Nucleotidase C-terminal" evidence="3">
    <location>
        <begin position="289"/>
        <end position="421"/>
    </location>
</feature>
<dbReference type="CDD" id="cd00845">
    <property type="entry name" value="MPP_UshA_N_like"/>
    <property type="match status" value="1"/>
</dbReference>
<dbReference type="Gene3D" id="3.60.21.10">
    <property type="match status" value="1"/>
</dbReference>
<dbReference type="AlphaFoldDB" id="A0A511W7H1"/>
<accession>A0A511W7H1</accession>
<evidence type="ECO:0000313" key="5">
    <source>
        <dbReference type="Proteomes" id="UP000321440"/>
    </source>
</evidence>
<dbReference type="GO" id="GO:0009166">
    <property type="term" value="P:nucleotide catabolic process"/>
    <property type="evidence" value="ECO:0007669"/>
    <property type="project" value="InterPro"/>
</dbReference>
<dbReference type="InterPro" id="IPR029052">
    <property type="entry name" value="Metallo-depent_PP-like"/>
</dbReference>
<dbReference type="Pfam" id="PF00149">
    <property type="entry name" value="Metallophos"/>
    <property type="match status" value="1"/>
</dbReference>
<dbReference type="GO" id="GO:0008768">
    <property type="term" value="F:UDP-sugar diphosphatase activity"/>
    <property type="evidence" value="ECO:0007669"/>
    <property type="project" value="TreeGrafter"/>
</dbReference>
<keyword evidence="5" id="KW-1185">Reference proteome</keyword>
<dbReference type="InterPro" id="IPR006179">
    <property type="entry name" value="5_nucleotidase/apyrase"/>
</dbReference>
<comment type="caution">
    <text evidence="4">The sequence shown here is derived from an EMBL/GenBank/DDBJ whole genome shotgun (WGS) entry which is preliminary data.</text>
</comment>
<evidence type="ECO:0000256" key="1">
    <source>
        <dbReference type="ARBA" id="ARBA00022729"/>
    </source>
</evidence>
<dbReference type="EMBL" id="BJYA01000023">
    <property type="protein sequence ID" value="GEN47029.1"/>
    <property type="molecule type" value="Genomic_DNA"/>
</dbReference>
<proteinExistence type="predicted"/>
<evidence type="ECO:0000259" key="3">
    <source>
        <dbReference type="Pfam" id="PF02872"/>
    </source>
</evidence>
<sequence>MKEQIHLYFTSDLHSHFQYWPQIMDSINKRVNEHKADGEYYLLLDNGDHVDRVHPISEATLGQANVKLLNKADYHAVTLGNNEGITLPKDNLYHLYDDAQFDVVCANLRPSDITSPYWLKPYKIYTTPNQTKVGVIGLTAPFKKFYEQLNWDVTDPYVELDYYIPLLRNECDLIVVLSHLGMYDDETIAETYPVDVILGGHTHHLYEEAKEVNGTLINAVGKQGRFFGYVNLVIDHIQSRISEGYGEAIPIPATTDDETVYYLNELESYANQQLSQVITNLKKPFEISWFEESEIMSKFVNTLKDWTGADAAALNSGVLLQGFNVGEVTKKHVHERCPHPMNPCKMVLTGEELIETIKLFESERFTNFKLKGLGFRGQVIGKMIYSNITFDYNYYSNKIQKVYLDGEMVDPNKNYTLATADTFSFPWLIPPISKVNEKKYYMPEFLRDVLEECLSKS</sequence>
<gene>
    <name evidence="4" type="primary">yunD</name>
    <name evidence="4" type="ORF">AHA02nite_28050</name>
</gene>
<dbReference type="InterPro" id="IPR011240">
    <property type="entry name" value="Pesterase_YunD"/>
</dbReference>
<dbReference type="RefSeq" id="WP_146818356.1">
    <property type="nucleotide sequence ID" value="NZ_BJYA01000023.1"/>
</dbReference>
<dbReference type="InterPro" id="IPR004843">
    <property type="entry name" value="Calcineurin-like_PHP"/>
</dbReference>